<dbReference type="InterPro" id="IPR029058">
    <property type="entry name" value="AB_hydrolase_fold"/>
</dbReference>
<dbReference type="InterPro" id="IPR021440">
    <property type="entry name" value="DUF3089"/>
</dbReference>
<proteinExistence type="predicted"/>
<dbReference type="EMBL" id="NOXT01000049">
    <property type="protein sequence ID" value="OYQ36114.1"/>
    <property type="molecule type" value="Genomic_DNA"/>
</dbReference>
<sequence>MPRLFLWLVAIAIVLVIIAGVVWRLAGDSLLASALVPSGAFATGVAGAPYDYRSAASWAARPGMANDPTAWRPAGMAPATGKVAVFFIPPTAAFSTSQWNERSSEPAVADRLAGFLRTEATALADAGPLWAPHYRQAVLGSFLASEPDDRASARSAHDLAYADVKAAFAAFLAAQAPDAPIILAGHSQGSLHLMRLLVEEVAGKPLARRVVAAYLVGWPISITADLPALGLPACAERNQANCLLSWQSFAEPAEPKSLLRVYEAGNGLSGAPRRGTAMLCSNPLTGGRGDAAPGSANPGSLAPSANLKAAQLVTPGVPARCTPQGLLLIGEGPSGYPAFVMPGNNFHVFDYPLFWAAVRQDAVARAAAWTAAH</sequence>
<name>A0A255Z5C2_9SPHN</name>
<dbReference type="SUPFAM" id="SSF53474">
    <property type="entry name" value="alpha/beta-Hydrolases"/>
    <property type="match status" value="1"/>
</dbReference>
<evidence type="ECO:0008006" key="3">
    <source>
        <dbReference type="Google" id="ProtNLM"/>
    </source>
</evidence>
<dbReference type="Gene3D" id="3.40.50.1820">
    <property type="entry name" value="alpha/beta hydrolase"/>
    <property type="match status" value="1"/>
</dbReference>
<organism evidence="1 2">
    <name type="scientific">Sandarakinorhabdus cyanobacteriorum</name>
    <dbReference type="NCBI Taxonomy" id="1981098"/>
    <lineage>
        <taxon>Bacteria</taxon>
        <taxon>Pseudomonadati</taxon>
        <taxon>Pseudomonadota</taxon>
        <taxon>Alphaproteobacteria</taxon>
        <taxon>Sphingomonadales</taxon>
        <taxon>Sphingosinicellaceae</taxon>
        <taxon>Sandarakinorhabdus</taxon>
    </lineage>
</organism>
<protein>
    <recommendedName>
        <fullName evidence="3">DUF3089 domain-containing protein</fullName>
    </recommendedName>
</protein>
<evidence type="ECO:0000313" key="2">
    <source>
        <dbReference type="Proteomes" id="UP000216991"/>
    </source>
</evidence>
<dbReference type="OrthoDB" id="9794645at2"/>
<gene>
    <name evidence="1" type="ORF">CHU93_01215</name>
</gene>
<dbReference type="AlphaFoldDB" id="A0A255Z5C2"/>
<keyword evidence="2" id="KW-1185">Reference proteome</keyword>
<accession>A0A255Z5C2</accession>
<evidence type="ECO:0000313" key="1">
    <source>
        <dbReference type="EMBL" id="OYQ36114.1"/>
    </source>
</evidence>
<comment type="caution">
    <text evidence="1">The sequence shown here is derived from an EMBL/GenBank/DDBJ whole genome shotgun (WGS) entry which is preliminary data.</text>
</comment>
<reference evidence="1 2" key="1">
    <citation type="submission" date="2017-07" db="EMBL/GenBank/DDBJ databases">
        <title>Sandarakinorhabdus cyanobacteriorum sp. nov., a novel bacterium isolated from cyanobacterial aggregates in a eutrophic lake.</title>
        <authorList>
            <person name="Cai H."/>
        </authorList>
    </citation>
    <scope>NUCLEOTIDE SEQUENCE [LARGE SCALE GENOMIC DNA]</scope>
    <source>
        <strain evidence="1 2">TH057</strain>
    </source>
</reference>
<dbReference type="Proteomes" id="UP000216991">
    <property type="component" value="Unassembled WGS sequence"/>
</dbReference>
<dbReference type="Pfam" id="PF11288">
    <property type="entry name" value="DUF3089"/>
    <property type="match status" value="1"/>
</dbReference>